<dbReference type="GO" id="GO:0016780">
    <property type="term" value="F:phosphotransferase activity, for other substituted phosphate groups"/>
    <property type="evidence" value="ECO:0007669"/>
    <property type="project" value="InterPro"/>
</dbReference>
<feature type="transmembrane region" description="Helical" evidence="4">
    <location>
        <begin position="214"/>
        <end position="238"/>
    </location>
</feature>
<keyword evidence="4" id="KW-0472">Membrane</keyword>
<evidence type="ECO:0008006" key="7">
    <source>
        <dbReference type="Google" id="ProtNLM"/>
    </source>
</evidence>
<gene>
    <name evidence="5" type="ORF">CAP_0457</name>
</gene>
<protein>
    <recommendedName>
        <fullName evidence="7">CDP-diacylglycerol--glycerol-3-phosphate 3-phosphatidyltransferase</fullName>
    </recommendedName>
</protein>
<dbReference type="GO" id="GO:0016020">
    <property type="term" value="C:membrane"/>
    <property type="evidence" value="ECO:0007669"/>
    <property type="project" value="InterPro"/>
</dbReference>
<dbReference type="eggNOG" id="COG0558">
    <property type="taxonomic scope" value="Bacteria"/>
</dbReference>
<keyword evidence="1 2" id="KW-0808">Transferase</keyword>
<feature type="region of interest" description="Disordered" evidence="3">
    <location>
        <begin position="432"/>
        <end position="514"/>
    </location>
</feature>
<feature type="compositionally biased region" description="Low complexity" evidence="3">
    <location>
        <begin position="442"/>
        <end position="460"/>
    </location>
</feature>
<proteinExistence type="inferred from homology"/>
<name>A0A017SWC3_9BACT</name>
<feature type="compositionally biased region" description="Basic residues" evidence="3">
    <location>
        <begin position="478"/>
        <end position="489"/>
    </location>
</feature>
<keyword evidence="4" id="KW-1133">Transmembrane helix</keyword>
<dbReference type="Proteomes" id="UP000019678">
    <property type="component" value="Unassembled WGS sequence"/>
</dbReference>
<feature type="compositionally biased region" description="Low complexity" evidence="3">
    <location>
        <begin position="467"/>
        <end position="477"/>
    </location>
</feature>
<feature type="region of interest" description="Disordered" evidence="3">
    <location>
        <begin position="336"/>
        <end position="368"/>
    </location>
</feature>
<dbReference type="Gene3D" id="1.20.120.1760">
    <property type="match status" value="1"/>
</dbReference>
<feature type="transmembrane region" description="Helical" evidence="4">
    <location>
        <begin position="153"/>
        <end position="172"/>
    </location>
</feature>
<dbReference type="EMBL" id="ASRX01000105">
    <property type="protein sequence ID" value="EYF00586.1"/>
    <property type="molecule type" value="Genomic_DNA"/>
</dbReference>
<dbReference type="RefSeq" id="WP_052376809.1">
    <property type="nucleotide sequence ID" value="NZ_ASRX01000105.1"/>
</dbReference>
<evidence type="ECO:0000313" key="6">
    <source>
        <dbReference type="Proteomes" id="UP000019678"/>
    </source>
</evidence>
<organism evidence="5 6">
    <name type="scientific">Chondromyces apiculatus DSM 436</name>
    <dbReference type="NCBI Taxonomy" id="1192034"/>
    <lineage>
        <taxon>Bacteria</taxon>
        <taxon>Pseudomonadati</taxon>
        <taxon>Myxococcota</taxon>
        <taxon>Polyangia</taxon>
        <taxon>Polyangiales</taxon>
        <taxon>Polyangiaceae</taxon>
        <taxon>Chondromyces</taxon>
    </lineage>
</organism>
<evidence type="ECO:0000256" key="1">
    <source>
        <dbReference type="ARBA" id="ARBA00022679"/>
    </source>
</evidence>
<sequence>MVLFSCLLALLLCTAILVGYRIRLSLAGRPDMPRLGSSPGSVILPGWVVEAFYWSFHAPARLLVRLGVDPDVLTYLSLVLSLASAPLLAFGHFEPAAAVLIVGALLDALDGMVARARGRASPAGAVLDSCLDRIADAAPLAGLALFYRHHAPALAVILLALVASSLVSYARAKADIYRLTLPAGVMRRHERLGYLIAALIVAPLWPTLGPTGALPYPVLVTVLAFIGTVGLGAGFLLIHRTRAALRAPSIPAPTSTRKVHAVKTLPSPIAAAATAATATTTTRTAPPTVRLDPNQRVHAALVAAYRAHLPARPGAPSASFIEATLAGLPSMNPFPVPSPDPVPHPDPVPVPTPNPIPNPAPEPDPAPALIPVEVRDLHAPAVSAFLMAPPTQRSPTIAPVAAPSVAAPSVPPPSSITSALTAAALTAATSALPAPAAPPAPSADLTAPATTPVRPTAAQPAAPPQPSLTTLLTTPSPRRLRMASRRLPQRPRPAAPREARRTLPPPRSTSQSLN</sequence>
<comment type="similarity">
    <text evidence="2">Belongs to the CDP-alcohol phosphatidyltransferase class-I family.</text>
</comment>
<dbReference type="InterPro" id="IPR048254">
    <property type="entry name" value="CDP_ALCOHOL_P_TRANSF_CS"/>
</dbReference>
<comment type="caution">
    <text evidence="5">The sequence shown here is derived from an EMBL/GenBank/DDBJ whole genome shotgun (WGS) entry which is preliminary data.</text>
</comment>
<evidence type="ECO:0000256" key="2">
    <source>
        <dbReference type="RuleBase" id="RU003750"/>
    </source>
</evidence>
<keyword evidence="4" id="KW-0812">Transmembrane</keyword>
<dbReference type="AlphaFoldDB" id="A0A017SWC3"/>
<dbReference type="InterPro" id="IPR043130">
    <property type="entry name" value="CDP-OH_PTrfase_TM_dom"/>
</dbReference>
<dbReference type="InterPro" id="IPR000462">
    <property type="entry name" value="CDP-OH_P_trans"/>
</dbReference>
<evidence type="ECO:0000256" key="4">
    <source>
        <dbReference type="SAM" id="Phobius"/>
    </source>
</evidence>
<dbReference type="PROSITE" id="PS00379">
    <property type="entry name" value="CDP_ALCOHOL_P_TRANSF"/>
    <property type="match status" value="1"/>
</dbReference>
<dbReference type="STRING" id="1192034.CAP_0457"/>
<dbReference type="GO" id="GO:0008654">
    <property type="term" value="P:phospholipid biosynthetic process"/>
    <property type="evidence" value="ECO:0007669"/>
    <property type="project" value="InterPro"/>
</dbReference>
<keyword evidence="6" id="KW-1185">Reference proteome</keyword>
<dbReference type="Pfam" id="PF01066">
    <property type="entry name" value="CDP-OH_P_transf"/>
    <property type="match status" value="1"/>
</dbReference>
<accession>A0A017SWC3</accession>
<reference evidence="5 6" key="1">
    <citation type="submission" date="2013-05" db="EMBL/GenBank/DDBJ databases">
        <title>Genome assembly of Chondromyces apiculatus DSM 436.</title>
        <authorList>
            <person name="Sharma G."/>
            <person name="Khatri I."/>
            <person name="Kaur C."/>
            <person name="Mayilraj S."/>
            <person name="Subramanian S."/>
        </authorList>
    </citation>
    <scope>NUCLEOTIDE SEQUENCE [LARGE SCALE GENOMIC DNA]</scope>
    <source>
        <strain evidence="5 6">DSM 436</strain>
    </source>
</reference>
<feature type="transmembrane region" description="Helical" evidence="4">
    <location>
        <begin position="192"/>
        <end position="208"/>
    </location>
</feature>
<evidence type="ECO:0000313" key="5">
    <source>
        <dbReference type="EMBL" id="EYF00586.1"/>
    </source>
</evidence>
<evidence type="ECO:0000256" key="3">
    <source>
        <dbReference type="SAM" id="MobiDB-lite"/>
    </source>
</evidence>